<dbReference type="AlphaFoldDB" id="A0A068NJB8"/>
<protein>
    <submittedName>
        <fullName evidence="2">Uncharacterized protein</fullName>
    </submittedName>
</protein>
<feature type="region of interest" description="Disordered" evidence="1">
    <location>
        <begin position="1"/>
        <end position="22"/>
    </location>
</feature>
<dbReference type="KEGG" id="fgi:OP10G_0208"/>
<reference evidence="2 3" key="1">
    <citation type="journal article" date="2014" name="PLoS ONE">
        <title>The first complete genome sequence of the class fimbriimonadia in the phylum armatimonadetes.</title>
        <authorList>
            <person name="Hu Z.Y."/>
            <person name="Wang Y.Z."/>
            <person name="Im W.T."/>
            <person name="Wang S.Y."/>
            <person name="Zhao G.P."/>
            <person name="Zheng H.J."/>
            <person name="Quan Z.X."/>
        </authorList>
    </citation>
    <scope>NUCLEOTIDE SEQUENCE [LARGE SCALE GENOMIC DNA]</scope>
    <source>
        <strain evidence="2">Gsoil 348</strain>
    </source>
</reference>
<gene>
    <name evidence="2" type="ORF">OP10G_0208</name>
</gene>
<name>A0A068NJB8_FIMGI</name>
<proteinExistence type="predicted"/>
<dbReference type="Proteomes" id="UP000027982">
    <property type="component" value="Chromosome"/>
</dbReference>
<feature type="compositionally biased region" description="Basic and acidic residues" evidence="1">
    <location>
        <begin position="1"/>
        <end position="13"/>
    </location>
</feature>
<dbReference type="HOGENOM" id="CLU_3270372_0_0_0"/>
<organism evidence="2 3">
    <name type="scientific">Fimbriimonas ginsengisoli Gsoil 348</name>
    <dbReference type="NCBI Taxonomy" id="661478"/>
    <lineage>
        <taxon>Bacteria</taxon>
        <taxon>Bacillati</taxon>
        <taxon>Armatimonadota</taxon>
        <taxon>Fimbriimonadia</taxon>
        <taxon>Fimbriimonadales</taxon>
        <taxon>Fimbriimonadaceae</taxon>
        <taxon>Fimbriimonas</taxon>
    </lineage>
</organism>
<dbReference type="EMBL" id="CP007139">
    <property type="protein sequence ID" value="AIE83576.1"/>
    <property type="molecule type" value="Genomic_DNA"/>
</dbReference>
<dbReference type="STRING" id="661478.OP10G_0208"/>
<evidence type="ECO:0000313" key="3">
    <source>
        <dbReference type="Proteomes" id="UP000027982"/>
    </source>
</evidence>
<evidence type="ECO:0000313" key="2">
    <source>
        <dbReference type="EMBL" id="AIE83576.1"/>
    </source>
</evidence>
<evidence type="ECO:0000256" key="1">
    <source>
        <dbReference type="SAM" id="MobiDB-lite"/>
    </source>
</evidence>
<keyword evidence="3" id="KW-1185">Reference proteome</keyword>
<accession>A0A068NJB8</accession>
<sequence length="41" mass="4791">MRPPSKRGERKEGYAPTTPSALKVRGWTGSEYERWNDLVRK</sequence>